<dbReference type="Pfam" id="PF02305">
    <property type="entry name" value="Phage_F"/>
    <property type="match status" value="1"/>
</dbReference>
<sequence>MKLHIYCVRDKKLQAYGTPQFAKDYPDQQAETCIRGIKKGEADNVPGKFEILPEPQKLIDYEDYMVKEVKENVRKSRSDFSSSVVKDYIHKQIVVRTGDGEDDWHLDEVPACVGEHDIHKEIQEEAKKCNLKALIAQVLRTGDESLLHQKDVVQFGDVTGIPEDIITAQKMAANAAKITGNLPDSLKGKTYDELMSMDPKELLAAYGVKGLDAEDKEAKSGVKSDVKPEEREEVENGKPRSIQNIDNTWTAPVYHGDLFLVDLFEILPSDSAKYEIDAFIRTATPPIAPFMTPVWMSIAAFYVPERLVWDKEKEFMGEAKEGYGIQSTIYQPRATKNMVIKKTDVPTNPQALAVYGNLIAQNASVVPSTTHSPIAVNPMRCFFQVYNDWFRNENFMAPYLWNHAQTGDGTHALATLNGANITGYSKLPKVCKKMDLFTSCLPWAQKSNPVLLPLGDSAPVTGSVSISSAANNGQPLPITFFQTNDPDAQSKLVTGGDVGDKKTAFLEKSAVYGGIGAYQEVSYNSGLAASFTGTANLATATAATVNQLRMAFATQRYFEALARGGSKYRETIYSLYGVSIGDTTAQMAEYLGGMTTTLNIDQVTQTTGHQAGQGTELGAPGAISLSASSEYLFTKSFAEPGYIVLVGYTKHQRIYGQGIEDFWQKSEILQRYNSKFAFIGEQPVPTNSIFFSGLKANDSISFGFNEAWSSDYRFKRDVVIGALNPSTSNALDFWTLGENFATAPTLGAAFLTEDRTNIARCLSGGTSSPDYFVDLKIRRRVARELPVHSTPGYIDHF</sequence>
<dbReference type="EMBL" id="CATQJL010000131">
    <property type="protein sequence ID" value="CAJ0596429.1"/>
    <property type="molecule type" value="Genomic_DNA"/>
</dbReference>
<comment type="caution">
    <text evidence="5">The sequence shown here is derived from an EMBL/GenBank/DDBJ whole genome shotgun (WGS) entry which is preliminary data.</text>
</comment>
<evidence type="ECO:0000313" key="5">
    <source>
        <dbReference type="EMBL" id="CAJ0596431.1"/>
    </source>
</evidence>
<dbReference type="InterPro" id="IPR003514">
    <property type="entry name" value="Microviridae_protein_F"/>
</dbReference>
<dbReference type="InterPro" id="IPR014131">
    <property type="entry name" value="Chlamydia_phage_Vp3"/>
</dbReference>
<keyword evidence="7" id="KW-1185">Reference proteome</keyword>
<dbReference type="GO" id="GO:0005198">
    <property type="term" value="F:structural molecule activity"/>
    <property type="evidence" value="ECO:0007669"/>
    <property type="project" value="InterPro"/>
</dbReference>
<accession>A0AA36GQF4</accession>
<feature type="region of interest" description="Disordered" evidence="2">
    <location>
        <begin position="216"/>
        <end position="238"/>
    </location>
</feature>
<evidence type="ECO:0000313" key="4">
    <source>
        <dbReference type="EMBL" id="CAJ0596430.1"/>
    </source>
</evidence>
<dbReference type="Gene3D" id="2.60.169.10">
    <property type="entry name" value="Microviridae F protein"/>
    <property type="match status" value="2"/>
</dbReference>
<dbReference type="EMBL" id="CATQJL010000131">
    <property type="protein sequence ID" value="CAJ0596431.1"/>
    <property type="molecule type" value="Genomic_DNA"/>
</dbReference>
<dbReference type="InterPro" id="IPR037002">
    <property type="entry name" value="Microviridae_protein_F_sf"/>
</dbReference>
<evidence type="ECO:0008006" key="8">
    <source>
        <dbReference type="Google" id="ProtNLM"/>
    </source>
</evidence>
<dbReference type="Pfam" id="PF09675">
    <property type="entry name" value="Chlamy_scaf"/>
    <property type="match status" value="1"/>
</dbReference>
<dbReference type="AlphaFoldDB" id="A0AA36GQF4"/>
<gene>
    <name evidence="3" type="ORF">CYNAS_LOCUS8412</name>
    <name evidence="4" type="ORF">CYNAS_LOCUS8413</name>
    <name evidence="5" type="ORF">CYNAS_LOCUS8414</name>
    <name evidence="6" type="ORF">CYNAS_LOCUS8415</name>
</gene>
<name>A0AA36GQF4_CYLNA</name>
<organism evidence="5 7">
    <name type="scientific">Cylicocyclus nassatus</name>
    <name type="common">Nematode worm</name>
    <dbReference type="NCBI Taxonomy" id="53992"/>
    <lineage>
        <taxon>Eukaryota</taxon>
        <taxon>Metazoa</taxon>
        <taxon>Ecdysozoa</taxon>
        <taxon>Nematoda</taxon>
        <taxon>Chromadorea</taxon>
        <taxon>Rhabditida</taxon>
        <taxon>Rhabditina</taxon>
        <taxon>Rhabditomorpha</taxon>
        <taxon>Strongyloidea</taxon>
        <taxon>Strongylidae</taxon>
        <taxon>Cylicocyclus</taxon>
    </lineage>
</organism>
<dbReference type="EMBL" id="CATQJL010000131">
    <property type="protein sequence ID" value="CAJ0596430.1"/>
    <property type="molecule type" value="Genomic_DNA"/>
</dbReference>
<dbReference type="InterPro" id="IPR016184">
    <property type="entry name" value="Capsid/spike_ssDNA_virus"/>
</dbReference>
<evidence type="ECO:0000256" key="1">
    <source>
        <dbReference type="ARBA" id="ARBA00009963"/>
    </source>
</evidence>
<proteinExistence type="inferred from homology"/>
<comment type="similarity">
    <text evidence="1">Belongs to the microviridae F protein family.</text>
</comment>
<protein>
    <recommendedName>
        <fullName evidence="8">Major capsid protein</fullName>
    </recommendedName>
</protein>
<dbReference type="Proteomes" id="UP001176961">
    <property type="component" value="Unassembled WGS sequence"/>
</dbReference>
<evidence type="ECO:0000313" key="7">
    <source>
        <dbReference type="Proteomes" id="UP001176961"/>
    </source>
</evidence>
<evidence type="ECO:0000313" key="6">
    <source>
        <dbReference type="EMBL" id="CAJ0596432.1"/>
    </source>
</evidence>
<evidence type="ECO:0000256" key="2">
    <source>
        <dbReference type="SAM" id="MobiDB-lite"/>
    </source>
</evidence>
<reference evidence="5" key="1">
    <citation type="submission" date="2023-07" db="EMBL/GenBank/DDBJ databases">
        <authorList>
            <consortium name="CYATHOMIX"/>
        </authorList>
    </citation>
    <scope>NUCLEOTIDE SEQUENCE</scope>
    <source>
        <strain evidence="5">N/A</strain>
    </source>
</reference>
<evidence type="ECO:0000313" key="3">
    <source>
        <dbReference type="EMBL" id="CAJ0596429.1"/>
    </source>
</evidence>
<dbReference type="SUPFAM" id="SSF88645">
    <property type="entry name" value="ssDNA viruses"/>
    <property type="match status" value="1"/>
</dbReference>
<dbReference type="EMBL" id="CATQJL010000131">
    <property type="protein sequence ID" value="CAJ0596432.1"/>
    <property type="molecule type" value="Genomic_DNA"/>
</dbReference>